<name>A0ABW3C013_SPHXN</name>
<keyword evidence="2" id="KW-0560">Oxidoreductase</keyword>
<gene>
    <name evidence="2" type="ORF">ACFQ00_00900</name>
</gene>
<evidence type="ECO:0000313" key="3">
    <source>
        <dbReference type="Proteomes" id="UP001597124"/>
    </source>
</evidence>
<keyword evidence="3" id="KW-1185">Reference proteome</keyword>
<dbReference type="EMBL" id="JBHTIK010000001">
    <property type="protein sequence ID" value="MFD0846872.1"/>
    <property type="molecule type" value="Genomic_DNA"/>
</dbReference>
<dbReference type="RefSeq" id="WP_381484857.1">
    <property type="nucleotide sequence ID" value="NZ_JBHTIK010000001.1"/>
</dbReference>
<organism evidence="2 3">
    <name type="scientific">Sphingosinicella xenopeptidilytica</name>
    <dbReference type="NCBI Taxonomy" id="364098"/>
    <lineage>
        <taxon>Bacteria</taxon>
        <taxon>Pseudomonadati</taxon>
        <taxon>Pseudomonadota</taxon>
        <taxon>Alphaproteobacteria</taxon>
        <taxon>Sphingomonadales</taxon>
        <taxon>Sphingosinicellaceae</taxon>
        <taxon>Sphingosinicella</taxon>
    </lineage>
</organism>
<evidence type="ECO:0000313" key="2">
    <source>
        <dbReference type="EMBL" id="MFD0846872.1"/>
    </source>
</evidence>
<feature type="domain" description="ABM" evidence="1">
    <location>
        <begin position="8"/>
        <end position="65"/>
    </location>
</feature>
<protein>
    <submittedName>
        <fullName evidence="2">Quinol monooxygenase</fullName>
        <ecNumber evidence="2">1.-.-.-</ecNumber>
    </submittedName>
</protein>
<dbReference type="SUPFAM" id="SSF54909">
    <property type="entry name" value="Dimeric alpha+beta barrel"/>
    <property type="match status" value="1"/>
</dbReference>
<keyword evidence="2" id="KW-0503">Monooxygenase</keyword>
<comment type="caution">
    <text evidence="2">The sequence shown here is derived from an EMBL/GenBank/DDBJ whole genome shotgun (WGS) entry which is preliminary data.</text>
</comment>
<dbReference type="InterPro" id="IPR011008">
    <property type="entry name" value="Dimeric_a/b-barrel"/>
</dbReference>
<reference evidence="3" key="1">
    <citation type="journal article" date="2019" name="Int. J. Syst. Evol. Microbiol.">
        <title>The Global Catalogue of Microorganisms (GCM) 10K type strain sequencing project: providing services to taxonomists for standard genome sequencing and annotation.</title>
        <authorList>
            <consortium name="The Broad Institute Genomics Platform"/>
            <consortium name="The Broad Institute Genome Sequencing Center for Infectious Disease"/>
            <person name="Wu L."/>
            <person name="Ma J."/>
        </authorList>
    </citation>
    <scope>NUCLEOTIDE SEQUENCE [LARGE SCALE GENOMIC DNA]</scope>
    <source>
        <strain evidence="3">CCUG 52537</strain>
    </source>
</reference>
<sequence length="97" mass="10205">MTVLRHYLMRAAEGRGDALGRALETLAGKVRPLAGCEKVEMFADAGDADAFIFIEYWSSVDAHKAAGAALGKEAFAGVMALLAGPPEGRYLNPVALP</sequence>
<dbReference type="Pfam" id="PF03992">
    <property type="entry name" value="ABM"/>
    <property type="match status" value="1"/>
</dbReference>
<dbReference type="GO" id="GO:0004497">
    <property type="term" value="F:monooxygenase activity"/>
    <property type="evidence" value="ECO:0007669"/>
    <property type="project" value="UniProtKB-KW"/>
</dbReference>
<dbReference type="EC" id="1.-.-.-" evidence="2"/>
<dbReference type="Gene3D" id="3.30.70.100">
    <property type="match status" value="1"/>
</dbReference>
<dbReference type="InterPro" id="IPR007138">
    <property type="entry name" value="ABM_dom"/>
</dbReference>
<accession>A0ABW3C013</accession>
<proteinExistence type="predicted"/>
<dbReference type="Proteomes" id="UP001597124">
    <property type="component" value="Unassembled WGS sequence"/>
</dbReference>
<evidence type="ECO:0000259" key="1">
    <source>
        <dbReference type="Pfam" id="PF03992"/>
    </source>
</evidence>